<dbReference type="AlphaFoldDB" id="A0A1T4MQQ8"/>
<dbReference type="SUPFAM" id="SSF55729">
    <property type="entry name" value="Acyl-CoA N-acyltransferases (Nat)"/>
    <property type="match status" value="1"/>
</dbReference>
<name>A0A1T4MQQ8_9BACT</name>
<gene>
    <name evidence="1" type="ORF">SAMN02745202_00817</name>
</gene>
<dbReference type="InterPro" id="IPR039968">
    <property type="entry name" value="BcerS-like"/>
</dbReference>
<organism evidence="1 2">
    <name type="scientific">Segatella oulorum</name>
    <dbReference type="NCBI Taxonomy" id="28136"/>
    <lineage>
        <taxon>Bacteria</taxon>
        <taxon>Pseudomonadati</taxon>
        <taxon>Bacteroidota</taxon>
        <taxon>Bacteroidia</taxon>
        <taxon>Bacteroidales</taxon>
        <taxon>Prevotellaceae</taxon>
        <taxon>Segatella</taxon>
    </lineage>
</organism>
<dbReference type="EMBL" id="FUXK01000007">
    <property type="protein sequence ID" value="SJZ69124.1"/>
    <property type="molecule type" value="Genomic_DNA"/>
</dbReference>
<dbReference type="InterPro" id="IPR016181">
    <property type="entry name" value="Acyl_CoA_acyltransferase"/>
</dbReference>
<evidence type="ECO:0000313" key="1">
    <source>
        <dbReference type="EMBL" id="SJZ69124.1"/>
    </source>
</evidence>
<evidence type="ECO:0008006" key="3">
    <source>
        <dbReference type="Google" id="ProtNLM"/>
    </source>
</evidence>
<reference evidence="1 2" key="1">
    <citation type="submission" date="2017-02" db="EMBL/GenBank/DDBJ databases">
        <authorList>
            <person name="Peterson S.W."/>
        </authorList>
    </citation>
    <scope>NUCLEOTIDE SEQUENCE [LARGE SCALE GENOMIC DNA]</scope>
    <source>
        <strain evidence="1 2">ATCC 43324</strain>
    </source>
</reference>
<proteinExistence type="predicted"/>
<dbReference type="STRING" id="28136.SAMN02745202_00817"/>
<protein>
    <recommendedName>
        <fullName evidence="3">N-acetyltransferase domain-containing protein</fullName>
    </recommendedName>
</protein>
<evidence type="ECO:0000313" key="2">
    <source>
        <dbReference type="Proteomes" id="UP000190065"/>
    </source>
</evidence>
<dbReference type="PANTHER" id="PTHR41368:SF1">
    <property type="entry name" value="PROTEIN YGHO"/>
    <property type="match status" value="1"/>
</dbReference>
<dbReference type="PANTHER" id="PTHR41368">
    <property type="entry name" value="PROTEIN YGHO"/>
    <property type="match status" value="1"/>
</dbReference>
<dbReference type="Gene3D" id="3.40.630.30">
    <property type="match status" value="1"/>
</dbReference>
<accession>A0A1T4MQQ8</accession>
<sequence>MEHSMIKIKRVESRADLRKFVQFYYDLYRGNDCAVPFLFQDEMNTLRSDRNASFECCEACYFLAFKGEQIVGRVAAIINRRANEKWQQRVVRFGWFDFVDDEEVSRKLLETVEAWGRERGMNAIVGPLGFTDMDREGMMVEGFDRLSTMYVNYNFPYYVRHMEHMAGFEKDNDYVEFRIKVPEVIPPKFAKIGEMIERRYDIHVHKFTRHELLHEGKGRRVFEIINATFKELYGYSELSDAQITQLVNEYIKVADLDLVSSVVDRSRNNEMIGVGICFPSFAKALQKTRDGRLFPFGWWQLLKVLKWHKTDTVDLLMIAVLPEYRKKGANALIFNDLILRFRKCGFQWAEAMHQMESNHAVQSEWTYFDSELHRRHRCYRKSL</sequence>
<dbReference type="RefSeq" id="WP_078805526.1">
    <property type="nucleotide sequence ID" value="NZ_FUXK01000007.1"/>
</dbReference>
<dbReference type="eggNOG" id="COG0456">
    <property type="taxonomic scope" value="Bacteria"/>
</dbReference>
<dbReference type="Proteomes" id="UP000190065">
    <property type="component" value="Unassembled WGS sequence"/>
</dbReference>